<evidence type="ECO:0000313" key="7">
    <source>
        <dbReference type="Proteomes" id="UP000578697"/>
    </source>
</evidence>
<dbReference type="InterPro" id="IPR013148">
    <property type="entry name" value="Glyco_hydro_32_N"/>
</dbReference>
<dbReference type="InterPro" id="IPR023296">
    <property type="entry name" value="Glyco_hydro_beta-prop_sf"/>
</dbReference>
<dbReference type="Pfam" id="PF00251">
    <property type="entry name" value="Glyco_hydro_32N"/>
    <property type="match status" value="1"/>
</dbReference>
<evidence type="ECO:0000256" key="2">
    <source>
        <dbReference type="ARBA" id="ARBA00022801"/>
    </source>
</evidence>
<reference evidence="6 7" key="1">
    <citation type="submission" date="2020-08" db="EMBL/GenBank/DDBJ databases">
        <title>Genomic Encyclopedia of Type Strains, Phase IV (KMG-IV): sequencing the most valuable type-strain genomes for metagenomic binning, comparative biology and taxonomic classification.</title>
        <authorList>
            <person name="Goeker M."/>
        </authorList>
    </citation>
    <scope>NUCLEOTIDE SEQUENCE [LARGE SCALE GENOMIC DNA]</scope>
    <source>
        <strain evidence="6 7">DSM 103679</strain>
    </source>
</reference>
<gene>
    <name evidence="6" type="ORF">HNP77_001940</name>
</gene>
<dbReference type="EMBL" id="JACHFR010000003">
    <property type="protein sequence ID" value="MBB5219558.1"/>
    <property type="molecule type" value="Genomic_DNA"/>
</dbReference>
<feature type="domain" description="Glycosyl hydrolase family 32 N-terminal" evidence="5">
    <location>
        <begin position="65"/>
        <end position="193"/>
    </location>
</feature>
<organism evidence="6 7">
    <name type="scientific">Treponema rectale</name>
    <dbReference type="NCBI Taxonomy" id="744512"/>
    <lineage>
        <taxon>Bacteria</taxon>
        <taxon>Pseudomonadati</taxon>
        <taxon>Spirochaetota</taxon>
        <taxon>Spirochaetia</taxon>
        <taxon>Spirochaetales</taxon>
        <taxon>Treponemataceae</taxon>
        <taxon>Treponema</taxon>
    </lineage>
</organism>
<sequence>MKLFSKKSVTAVLSAAALLFTSCDSLADDVLVEPSDWSEGVMETPYYLMSSIGANMYISSDSLHLAWSDDGLTWTAFNSNGAVQTTNSGSNHYRDPSIFRLNDGTFVLLAADFTSSGEIQDLGSRSDLNYWGHPKSTIYVAFSNDLINWTKGHFLKLTEGTGKDGAVRHCWSPRAVYNKQYKCYDIYWIGDNEEGVNEVYLTQTYDFYSVKSLKDNVIYSPGCSVINAAVVKSGSSYYLFARDDDVDFATGSGGDIQVAKSERWGKGFTRISSDYINRVNGQFTPENVMYPCVYKLKDNNTWVMHVNKKNDPTTFSTYVTTDISDTSSWKAASAADPALTFTLPGANIDTSVVMITQEEFDALDAVY</sequence>
<dbReference type="RefSeq" id="WP_184652984.1">
    <property type="nucleotide sequence ID" value="NZ_JACHFR010000003.1"/>
</dbReference>
<evidence type="ECO:0000313" key="6">
    <source>
        <dbReference type="EMBL" id="MBB5219558.1"/>
    </source>
</evidence>
<dbReference type="Gene3D" id="2.115.10.20">
    <property type="entry name" value="Glycosyl hydrolase domain, family 43"/>
    <property type="match status" value="2"/>
</dbReference>
<dbReference type="SUPFAM" id="SSF75005">
    <property type="entry name" value="Arabinanase/levansucrase/invertase"/>
    <property type="match status" value="2"/>
</dbReference>
<comment type="caution">
    <text evidence="6">The sequence shown here is derived from an EMBL/GenBank/DDBJ whole genome shotgun (WGS) entry which is preliminary data.</text>
</comment>
<comment type="similarity">
    <text evidence="1">Belongs to the glycosyl hydrolase 32 family.</text>
</comment>
<evidence type="ECO:0000256" key="1">
    <source>
        <dbReference type="ARBA" id="ARBA00009902"/>
    </source>
</evidence>
<evidence type="ECO:0000256" key="3">
    <source>
        <dbReference type="ARBA" id="ARBA00023295"/>
    </source>
</evidence>
<evidence type="ECO:0000259" key="5">
    <source>
        <dbReference type="Pfam" id="PF00251"/>
    </source>
</evidence>
<keyword evidence="4" id="KW-0732">Signal</keyword>
<feature type="chain" id="PRO_5032761895" description="Glycosyl hydrolase family 32 N-terminal domain-containing protein" evidence="4">
    <location>
        <begin position="28"/>
        <end position="367"/>
    </location>
</feature>
<proteinExistence type="inferred from homology"/>
<evidence type="ECO:0000256" key="4">
    <source>
        <dbReference type="SAM" id="SignalP"/>
    </source>
</evidence>
<accession>A0A840SHC2</accession>
<dbReference type="Proteomes" id="UP000578697">
    <property type="component" value="Unassembled WGS sequence"/>
</dbReference>
<keyword evidence="3" id="KW-0326">Glycosidase</keyword>
<keyword evidence="2" id="KW-0378">Hydrolase</keyword>
<dbReference type="PROSITE" id="PS51257">
    <property type="entry name" value="PROKAR_LIPOPROTEIN"/>
    <property type="match status" value="1"/>
</dbReference>
<name>A0A840SHC2_9SPIR</name>
<dbReference type="GO" id="GO:0016798">
    <property type="term" value="F:hydrolase activity, acting on glycosyl bonds"/>
    <property type="evidence" value="ECO:0007669"/>
    <property type="project" value="UniProtKB-KW"/>
</dbReference>
<keyword evidence="7" id="KW-1185">Reference proteome</keyword>
<protein>
    <recommendedName>
        <fullName evidence="5">Glycosyl hydrolase family 32 N-terminal domain-containing protein</fullName>
    </recommendedName>
</protein>
<feature type="signal peptide" evidence="4">
    <location>
        <begin position="1"/>
        <end position="27"/>
    </location>
</feature>
<dbReference type="AlphaFoldDB" id="A0A840SHC2"/>